<keyword evidence="2" id="KW-0732">Signal</keyword>
<sequence length="236" mass="26786">MKKLLTILGSVAMVATTGAVAVACKTEVKQEDVVKKLEKNLEKAFDKFVEKSKEILKEIASKSFTAEEIKQLEAKIEAEVAKLKTKVEGNVNDSELLDKIFTNNEDKAQKEDNKNFPEAKGWKDIKDDFEQDWSNEKVEAKIKEILSKKDLTKEEKEAIVESIKQNVELIKAEAEAKADLEAELLVDETLQGNSALLEKFKDAWTKYEAVKKEYKQDVEKALAEYNKEIAKVKDLK</sequence>
<feature type="coiled-coil region" evidence="1">
    <location>
        <begin position="135"/>
        <end position="173"/>
    </location>
</feature>
<feature type="coiled-coil region" evidence="1">
    <location>
        <begin position="27"/>
        <end position="86"/>
    </location>
</feature>
<evidence type="ECO:0000313" key="4">
    <source>
        <dbReference type="Proteomes" id="UP001236620"/>
    </source>
</evidence>
<accession>A0ABU0NFQ7</accession>
<dbReference type="InterPro" id="IPR054816">
    <property type="entry name" value="Lipoprotein_mollicutes-type_CS"/>
</dbReference>
<feature type="chain" id="PRO_5045960001" evidence="2">
    <location>
        <begin position="22"/>
        <end position="236"/>
    </location>
</feature>
<proteinExistence type="predicted"/>
<dbReference type="EMBL" id="JAUSWP010000005">
    <property type="protein sequence ID" value="MDQ0567942.1"/>
    <property type="molecule type" value="Genomic_DNA"/>
</dbReference>
<protein>
    <submittedName>
        <fullName evidence="3">Exonuclease VII large subunit</fullName>
    </submittedName>
</protein>
<gene>
    <name evidence="3" type="ORF">J2Z63_000589</name>
</gene>
<evidence type="ECO:0000313" key="3">
    <source>
        <dbReference type="EMBL" id="MDQ0567942.1"/>
    </source>
</evidence>
<keyword evidence="3" id="KW-0378">Hydrolase</keyword>
<dbReference type="Proteomes" id="UP001236620">
    <property type="component" value="Unassembled WGS sequence"/>
</dbReference>
<organism evidence="3 4">
    <name type="scientific">Mycoplasma yeatsii</name>
    <dbReference type="NCBI Taxonomy" id="51365"/>
    <lineage>
        <taxon>Bacteria</taxon>
        <taxon>Bacillati</taxon>
        <taxon>Mycoplasmatota</taxon>
        <taxon>Mollicutes</taxon>
        <taxon>Mycoplasmataceae</taxon>
        <taxon>Mycoplasma</taxon>
    </lineage>
</organism>
<evidence type="ECO:0000256" key="1">
    <source>
        <dbReference type="SAM" id="Coils"/>
    </source>
</evidence>
<keyword evidence="3" id="KW-0269">Exonuclease</keyword>
<dbReference type="NCBIfam" id="NF038029">
    <property type="entry name" value="LP_plasma"/>
    <property type="match status" value="1"/>
</dbReference>
<keyword evidence="1" id="KW-0175">Coiled coil</keyword>
<keyword evidence="3" id="KW-0540">Nuclease</keyword>
<dbReference type="NCBIfam" id="NF045726">
    <property type="entry name" value="XXplasma_LP"/>
    <property type="match status" value="1"/>
</dbReference>
<feature type="signal peptide" evidence="2">
    <location>
        <begin position="1"/>
        <end position="21"/>
    </location>
</feature>
<name>A0ABU0NFQ7_9MOLU</name>
<dbReference type="GO" id="GO:0004527">
    <property type="term" value="F:exonuclease activity"/>
    <property type="evidence" value="ECO:0007669"/>
    <property type="project" value="UniProtKB-KW"/>
</dbReference>
<comment type="caution">
    <text evidence="3">The sequence shown here is derived from an EMBL/GenBank/DDBJ whole genome shotgun (WGS) entry which is preliminary data.</text>
</comment>
<dbReference type="RefSeq" id="WP_307445085.1">
    <property type="nucleotide sequence ID" value="NZ_JAUSWP010000005.1"/>
</dbReference>
<reference evidence="3" key="1">
    <citation type="submission" date="2023-07" db="EMBL/GenBank/DDBJ databases">
        <title>Genomic Encyclopedia of Type Strains, Phase IV (KMG-IV): sequencing the most valuable type-strain genomes for metagenomic binning, comparative biology and taxonomic classification.</title>
        <authorList>
            <person name="Goeker M."/>
        </authorList>
    </citation>
    <scope>NUCLEOTIDE SEQUENCE [LARGE SCALE GENOMIC DNA]</scope>
    <source>
        <strain evidence="3">DSM 22019</strain>
    </source>
</reference>
<evidence type="ECO:0000256" key="2">
    <source>
        <dbReference type="SAM" id="SignalP"/>
    </source>
</evidence>
<dbReference type="PROSITE" id="PS51257">
    <property type="entry name" value="PROKAR_LIPOPROTEIN"/>
    <property type="match status" value="1"/>
</dbReference>
<keyword evidence="4" id="KW-1185">Reference proteome</keyword>